<accession>A0A8J6PQT3</accession>
<organism evidence="4 5">
    <name type="scientific">Oryzicola mucosus</name>
    <dbReference type="NCBI Taxonomy" id="2767425"/>
    <lineage>
        <taxon>Bacteria</taxon>
        <taxon>Pseudomonadati</taxon>
        <taxon>Pseudomonadota</taxon>
        <taxon>Alphaproteobacteria</taxon>
        <taxon>Hyphomicrobiales</taxon>
        <taxon>Phyllobacteriaceae</taxon>
        <taxon>Oryzicola</taxon>
    </lineage>
</organism>
<evidence type="ECO:0000313" key="5">
    <source>
        <dbReference type="Proteomes" id="UP000643405"/>
    </source>
</evidence>
<keyword evidence="5" id="KW-1185">Reference proteome</keyword>
<dbReference type="PROSITE" id="PS00061">
    <property type="entry name" value="ADH_SHORT"/>
    <property type="match status" value="1"/>
</dbReference>
<dbReference type="PANTHER" id="PTHR43000">
    <property type="entry name" value="DTDP-D-GLUCOSE 4,6-DEHYDRATASE-RELATED"/>
    <property type="match status" value="1"/>
</dbReference>
<evidence type="ECO:0000259" key="3">
    <source>
        <dbReference type="Pfam" id="PF01370"/>
    </source>
</evidence>
<dbReference type="InterPro" id="IPR020904">
    <property type="entry name" value="Sc_DH/Rdtase_CS"/>
</dbReference>
<dbReference type="Pfam" id="PF01370">
    <property type="entry name" value="Epimerase"/>
    <property type="match status" value="1"/>
</dbReference>
<name>A0A8J6PQT3_9HYPH</name>
<evidence type="ECO:0000256" key="2">
    <source>
        <dbReference type="ARBA" id="ARBA00007637"/>
    </source>
</evidence>
<comment type="pathway">
    <text evidence="1">Bacterial outer membrane biogenesis; LPS O-antigen biosynthesis.</text>
</comment>
<sequence length="270" mass="29688">MKGKRILMTGAAGVIGSDLRRWLVEQGATLRSSDIRPFGQLGDQEEIVIGDLCDAGFASRLCEGVDAIVHMAGRAKEGQWTDLAGPNIMAATHLWDAAHTHGVERIVYGSSNHVVGFYRPEEKISNDDPQRPDSRYAITKAFGEHLASVYAYKFGVKAFCIRIGSYRPEPISRRELSTWISPRDLAALVEIGLNADYVFETVFGISANKRAWCDNARAHELGYQPRDDAETFAARFGENREEAGKLENQFQGGGSAAKEFLADPALIPGR</sequence>
<dbReference type="InterPro" id="IPR036291">
    <property type="entry name" value="NAD(P)-bd_dom_sf"/>
</dbReference>
<reference evidence="4" key="1">
    <citation type="submission" date="2020-09" db="EMBL/GenBank/DDBJ databases">
        <title>Genome seq and assembly of Tianweitania sp.</title>
        <authorList>
            <person name="Chhetri G."/>
        </authorList>
    </citation>
    <scope>NUCLEOTIDE SEQUENCE</scope>
    <source>
        <strain evidence="4">Rool2</strain>
    </source>
</reference>
<protein>
    <submittedName>
        <fullName evidence="4">NAD(P)-dependent oxidoreductase</fullName>
    </submittedName>
</protein>
<dbReference type="SUPFAM" id="SSF51735">
    <property type="entry name" value="NAD(P)-binding Rossmann-fold domains"/>
    <property type="match status" value="1"/>
</dbReference>
<dbReference type="EMBL" id="JACVVX010000010">
    <property type="protein sequence ID" value="MBD0417157.1"/>
    <property type="molecule type" value="Genomic_DNA"/>
</dbReference>
<dbReference type="Gene3D" id="3.40.50.720">
    <property type="entry name" value="NAD(P)-binding Rossmann-like Domain"/>
    <property type="match status" value="1"/>
</dbReference>
<evidence type="ECO:0000313" key="4">
    <source>
        <dbReference type="EMBL" id="MBD0417157.1"/>
    </source>
</evidence>
<comment type="caution">
    <text evidence="4">The sequence shown here is derived from an EMBL/GenBank/DDBJ whole genome shotgun (WGS) entry which is preliminary data.</text>
</comment>
<comment type="similarity">
    <text evidence="2">Belongs to the NAD(P)-dependent epimerase/dehydratase family.</text>
</comment>
<gene>
    <name evidence="4" type="ORF">ICI42_21155</name>
</gene>
<evidence type="ECO:0000256" key="1">
    <source>
        <dbReference type="ARBA" id="ARBA00005125"/>
    </source>
</evidence>
<dbReference type="RefSeq" id="WP_188166600.1">
    <property type="nucleotide sequence ID" value="NZ_JACVVX010000010.1"/>
</dbReference>
<dbReference type="InterPro" id="IPR001509">
    <property type="entry name" value="Epimerase_deHydtase"/>
</dbReference>
<dbReference type="AlphaFoldDB" id="A0A8J6PQT3"/>
<proteinExistence type="inferred from homology"/>
<dbReference type="Proteomes" id="UP000643405">
    <property type="component" value="Unassembled WGS sequence"/>
</dbReference>
<feature type="domain" description="NAD-dependent epimerase/dehydratase" evidence="3">
    <location>
        <begin position="6"/>
        <end position="164"/>
    </location>
</feature>